<evidence type="ECO:0000256" key="2">
    <source>
        <dbReference type="ARBA" id="ARBA00023002"/>
    </source>
</evidence>
<dbReference type="InterPro" id="IPR013328">
    <property type="entry name" value="6PGD_dom2"/>
</dbReference>
<dbReference type="SUPFAM" id="SSF51735">
    <property type="entry name" value="NAD(P)-binding Rossmann-fold domains"/>
    <property type="match status" value="1"/>
</dbReference>
<evidence type="ECO:0000256" key="1">
    <source>
        <dbReference type="ARBA" id="ARBA00009080"/>
    </source>
</evidence>
<gene>
    <name evidence="5" type="ORF">SAMN05444320_101269</name>
</gene>
<proteinExistence type="inferred from homology"/>
<dbReference type="PANTHER" id="PTHR43580">
    <property type="entry name" value="OXIDOREDUCTASE GLYR1-RELATED"/>
    <property type="match status" value="1"/>
</dbReference>
<dbReference type="PANTHER" id="PTHR43580:SF2">
    <property type="entry name" value="CYTOKINE-LIKE NUCLEAR FACTOR N-PAC"/>
    <property type="match status" value="1"/>
</dbReference>
<evidence type="ECO:0000313" key="5">
    <source>
        <dbReference type="EMBL" id="SHE50725.1"/>
    </source>
</evidence>
<dbReference type="STRING" id="2017.SAMN05444320_101269"/>
<dbReference type="InterPro" id="IPR051265">
    <property type="entry name" value="HIBADH-related_NP60_sf"/>
</dbReference>
<organism evidence="5 6">
    <name type="scientific">Streptoalloteichus hindustanus</name>
    <dbReference type="NCBI Taxonomy" id="2017"/>
    <lineage>
        <taxon>Bacteria</taxon>
        <taxon>Bacillati</taxon>
        <taxon>Actinomycetota</taxon>
        <taxon>Actinomycetes</taxon>
        <taxon>Pseudonocardiales</taxon>
        <taxon>Pseudonocardiaceae</taxon>
        <taxon>Streptoalloteichus</taxon>
    </lineage>
</organism>
<evidence type="ECO:0000313" key="6">
    <source>
        <dbReference type="Proteomes" id="UP000184501"/>
    </source>
</evidence>
<accession>A0A1M4U217</accession>
<name>A0A1M4U217_STRHI</name>
<protein>
    <submittedName>
        <fullName evidence="5">3-hydroxyisobutyrate dehydrogenase</fullName>
    </submittedName>
</protein>
<dbReference type="InterPro" id="IPR006115">
    <property type="entry name" value="6PGDH_NADP-bd"/>
</dbReference>
<dbReference type="RefSeq" id="WP_073479470.1">
    <property type="nucleotide sequence ID" value="NZ_FQVN01000001.1"/>
</dbReference>
<dbReference type="Gene3D" id="1.10.1040.10">
    <property type="entry name" value="N-(1-d-carboxylethyl)-l-norvaline Dehydrogenase, domain 2"/>
    <property type="match status" value="1"/>
</dbReference>
<sequence>MSAQAVTIIGLGPMGRTMANVYLDRGYQVTVWNRTASRADELVARGAVLAASAEAAVAANELVILSLTDYDAVYAVLEQAEAALAGRVVVNLSSDTPERARQAAGWLAERGAQHLTGGVQVPPSGLGNPESETFYSGPKDVFEAHREALEVITSADYRGEDPGLAALFYQLQMDMFWTSMLSWLHALAVADAHGISAEELLPYASRTMASLPGFLGFYTPRIDAGEHAGDVDRLAMGVASVDHIVHTTRDAGVDATFPGAVLDVFQRGLTDGYGADSFTSLTKVFRKNAR</sequence>
<comment type="similarity">
    <text evidence="1">Belongs to the HIBADH-related family.</text>
</comment>
<dbReference type="InterPro" id="IPR036291">
    <property type="entry name" value="NAD(P)-bd_dom_sf"/>
</dbReference>
<dbReference type="GO" id="GO:0050661">
    <property type="term" value="F:NADP binding"/>
    <property type="evidence" value="ECO:0007669"/>
    <property type="project" value="InterPro"/>
</dbReference>
<dbReference type="EMBL" id="FQVN01000001">
    <property type="protein sequence ID" value="SHE50725.1"/>
    <property type="molecule type" value="Genomic_DNA"/>
</dbReference>
<feature type="domain" description="NADPH-dependent reductive aminase-like C-terminal" evidence="4">
    <location>
        <begin position="161"/>
        <end position="287"/>
    </location>
</feature>
<dbReference type="Pfam" id="PF21761">
    <property type="entry name" value="RedAm-like_C"/>
    <property type="match status" value="1"/>
</dbReference>
<keyword evidence="6" id="KW-1185">Reference proteome</keyword>
<keyword evidence="2" id="KW-0560">Oxidoreductase</keyword>
<dbReference type="Pfam" id="PF03446">
    <property type="entry name" value="NAD_binding_2"/>
    <property type="match status" value="1"/>
</dbReference>
<evidence type="ECO:0000259" key="3">
    <source>
        <dbReference type="Pfam" id="PF03446"/>
    </source>
</evidence>
<reference evidence="5 6" key="1">
    <citation type="submission" date="2016-11" db="EMBL/GenBank/DDBJ databases">
        <authorList>
            <person name="Jaros S."/>
            <person name="Januszkiewicz K."/>
            <person name="Wedrychowicz H."/>
        </authorList>
    </citation>
    <scope>NUCLEOTIDE SEQUENCE [LARGE SCALE GENOMIC DNA]</scope>
    <source>
        <strain evidence="5 6">DSM 44523</strain>
    </source>
</reference>
<dbReference type="PIRSF" id="PIRSF000103">
    <property type="entry name" value="HIBADH"/>
    <property type="match status" value="1"/>
</dbReference>
<feature type="domain" description="6-phosphogluconate dehydrogenase NADP-binding" evidence="3">
    <location>
        <begin position="6"/>
        <end position="154"/>
    </location>
</feature>
<dbReference type="AlphaFoldDB" id="A0A1M4U217"/>
<dbReference type="Proteomes" id="UP000184501">
    <property type="component" value="Unassembled WGS sequence"/>
</dbReference>
<dbReference type="GO" id="GO:0016491">
    <property type="term" value="F:oxidoreductase activity"/>
    <property type="evidence" value="ECO:0007669"/>
    <property type="project" value="UniProtKB-KW"/>
</dbReference>
<dbReference type="InterPro" id="IPR048666">
    <property type="entry name" value="RedAm-like_C"/>
</dbReference>
<dbReference type="Gene3D" id="3.40.50.720">
    <property type="entry name" value="NAD(P)-binding Rossmann-like Domain"/>
    <property type="match status" value="1"/>
</dbReference>
<evidence type="ECO:0000259" key="4">
    <source>
        <dbReference type="Pfam" id="PF21761"/>
    </source>
</evidence>
<dbReference type="InterPro" id="IPR015815">
    <property type="entry name" value="HIBADH-related"/>
</dbReference>